<dbReference type="STRING" id="45351.A7RTR7"/>
<dbReference type="SUPFAM" id="SSF48726">
    <property type="entry name" value="Immunoglobulin"/>
    <property type="match status" value="1"/>
</dbReference>
<dbReference type="InterPro" id="IPR013783">
    <property type="entry name" value="Ig-like_fold"/>
</dbReference>
<dbReference type="KEGG" id="nve:5517169"/>
<dbReference type="InterPro" id="IPR051170">
    <property type="entry name" value="Neural/epithelial_adhesion"/>
</dbReference>
<keyword evidence="1" id="KW-0732">Signal</keyword>
<dbReference type="OrthoDB" id="2431000at2759"/>
<reference evidence="6 7" key="1">
    <citation type="journal article" date="2007" name="Science">
        <title>Sea anemone genome reveals ancestral eumetazoan gene repertoire and genomic organization.</title>
        <authorList>
            <person name="Putnam N.H."/>
            <person name="Srivastava M."/>
            <person name="Hellsten U."/>
            <person name="Dirks B."/>
            <person name="Chapman J."/>
            <person name="Salamov A."/>
            <person name="Terry A."/>
            <person name="Shapiro H."/>
            <person name="Lindquist E."/>
            <person name="Kapitonov V.V."/>
            <person name="Jurka J."/>
            <person name="Genikhovich G."/>
            <person name="Grigoriev I.V."/>
            <person name="Lucas S.M."/>
            <person name="Steele R.E."/>
            <person name="Finnerty J.R."/>
            <person name="Technau U."/>
            <person name="Martindale M.Q."/>
            <person name="Rokhsar D.S."/>
        </authorList>
    </citation>
    <scope>NUCLEOTIDE SEQUENCE [LARGE SCALE GENOMIC DNA]</scope>
    <source>
        <strain evidence="7">CH2 X CH6</strain>
    </source>
</reference>
<keyword evidence="2" id="KW-0677">Repeat</keyword>
<dbReference type="Proteomes" id="UP000001593">
    <property type="component" value="Unassembled WGS sequence"/>
</dbReference>
<dbReference type="InterPro" id="IPR013098">
    <property type="entry name" value="Ig_I-set"/>
</dbReference>
<protein>
    <recommendedName>
        <fullName evidence="5">Ig-like domain-containing protein</fullName>
    </recommendedName>
</protein>
<keyword evidence="4" id="KW-0393">Immunoglobulin domain</keyword>
<dbReference type="AlphaFoldDB" id="A7RTR7"/>
<evidence type="ECO:0000256" key="1">
    <source>
        <dbReference type="ARBA" id="ARBA00022729"/>
    </source>
</evidence>
<dbReference type="InterPro" id="IPR007110">
    <property type="entry name" value="Ig-like_dom"/>
</dbReference>
<organism evidence="6 7">
    <name type="scientific">Nematostella vectensis</name>
    <name type="common">Starlet sea anemone</name>
    <dbReference type="NCBI Taxonomy" id="45351"/>
    <lineage>
        <taxon>Eukaryota</taxon>
        <taxon>Metazoa</taxon>
        <taxon>Cnidaria</taxon>
        <taxon>Anthozoa</taxon>
        <taxon>Hexacorallia</taxon>
        <taxon>Actiniaria</taxon>
        <taxon>Edwardsiidae</taxon>
        <taxon>Nematostella</taxon>
    </lineage>
</organism>
<dbReference type="CDD" id="cd00096">
    <property type="entry name" value="Ig"/>
    <property type="match status" value="1"/>
</dbReference>
<dbReference type="PROSITE" id="PS50835">
    <property type="entry name" value="IG_LIKE"/>
    <property type="match status" value="1"/>
</dbReference>
<dbReference type="SMART" id="SM00408">
    <property type="entry name" value="IGc2"/>
    <property type="match status" value="1"/>
</dbReference>
<dbReference type="PANTHER" id="PTHR12231">
    <property type="entry name" value="CTX-RELATED TYPE I TRANSMEMBRANE PROTEIN"/>
    <property type="match status" value="1"/>
</dbReference>
<dbReference type="InterPro" id="IPR036179">
    <property type="entry name" value="Ig-like_dom_sf"/>
</dbReference>
<evidence type="ECO:0000256" key="4">
    <source>
        <dbReference type="ARBA" id="ARBA00023319"/>
    </source>
</evidence>
<dbReference type="Gene3D" id="2.60.40.10">
    <property type="entry name" value="Immunoglobulins"/>
    <property type="match status" value="1"/>
</dbReference>
<dbReference type="HOGENOM" id="CLU_145026_3_0_1"/>
<gene>
    <name evidence="6" type="ORF">NEMVEDRAFT_v1g39708</name>
</gene>
<feature type="domain" description="Ig-like" evidence="5">
    <location>
        <begin position="1"/>
        <end position="66"/>
    </location>
</feature>
<evidence type="ECO:0000313" key="6">
    <source>
        <dbReference type="EMBL" id="EDO45077.1"/>
    </source>
</evidence>
<feature type="non-terminal residue" evidence="6">
    <location>
        <position position="1"/>
    </location>
</feature>
<dbReference type="PANTHER" id="PTHR12231:SF253">
    <property type="entry name" value="DPR-INTERACTING PROTEIN ETA, ISOFORM B-RELATED"/>
    <property type="match status" value="1"/>
</dbReference>
<feature type="non-terminal residue" evidence="6">
    <location>
        <position position="66"/>
    </location>
</feature>
<evidence type="ECO:0000256" key="3">
    <source>
        <dbReference type="ARBA" id="ARBA00023157"/>
    </source>
</evidence>
<evidence type="ECO:0000313" key="7">
    <source>
        <dbReference type="Proteomes" id="UP000001593"/>
    </source>
</evidence>
<dbReference type="InParanoid" id="A7RTR7"/>
<keyword evidence="3" id="KW-1015">Disulfide bond</keyword>
<keyword evidence="7" id="KW-1185">Reference proteome</keyword>
<evidence type="ECO:0000256" key="2">
    <source>
        <dbReference type="ARBA" id="ARBA00022737"/>
    </source>
</evidence>
<proteinExistence type="predicted"/>
<sequence>GEVVAFRCRAYGVPKPRIKWRKDGVTVTQSHRVRVRHTALGSRLRIRNAQLRDAGHYQCLAKNSHG</sequence>
<evidence type="ECO:0000259" key="5">
    <source>
        <dbReference type="PROSITE" id="PS50835"/>
    </source>
</evidence>
<accession>A7RTR7</accession>
<dbReference type="FunFam" id="2.60.40.10:FF:000032">
    <property type="entry name" value="palladin isoform X1"/>
    <property type="match status" value="1"/>
</dbReference>
<dbReference type="EMBL" id="DS469538">
    <property type="protein sequence ID" value="EDO45077.1"/>
    <property type="molecule type" value="Genomic_DNA"/>
</dbReference>
<dbReference type="Pfam" id="PF07679">
    <property type="entry name" value="I-set"/>
    <property type="match status" value="1"/>
</dbReference>
<dbReference type="eggNOG" id="KOG1026">
    <property type="taxonomic scope" value="Eukaryota"/>
</dbReference>
<name>A7RTR7_NEMVE</name>
<dbReference type="InterPro" id="IPR003598">
    <property type="entry name" value="Ig_sub2"/>
</dbReference>